<keyword evidence="3" id="KW-1185">Reference proteome</keyword>
<dbReference type="Proteomes" id="UP000784294">
    <property type="component" value="Unassembled WGS sequence"/>
</dbReference>
<comment type="caution">
    <text evidence="2">The sequence shown here is derived from an EMBL/GenBank/DDBJ whole genome shotgun (WGS) entry which is preliminary data.</text>
</comment>
<feature type="compositionally biased region" description="Polar residues" evidence="1">
    <location>
        <begin position="111"/>
        <end position="125"/>
    </location>
</feature>
<proteinExistence type="predicted"/>
<organism evidence="2 3">
    <name type="scientific">Protopolystoma xenopodis</name>
    <dbReference type="NCBI Taxonomy" id="117903"/>
    <lineage>
        <taxon>Eukaryota</taxon>
        <taxon>Metazoa</taxon>
        <taxon>Spiralia</taxon>
        <taxon>Lophotrochozoa</taxon>
        <taxon>Platyhelminthes</taxon>
        <taxon>Monogenea</taxon>
        <taxon>Polyopisthocotylea</taxon>
        <taxon>Polystomatidea</taxon>
        <taxon>Polystomatidae</taxon>
        <taxon>Protopolystoma</taxon>
    </lineage>
</organism>
<accession>A0A3S5B417</accession>
<reference evidence="2" key="1">
    <citation type="submission" date="2018-11" db="EMBL/GenBank/DDBJ databases">
        <authorList>
            <consortium name="Pathogen Informatics"/>
        </authorList>
    </citation>
    <scope>NUCLEOTIDE SEQUENCE</scope>
</reference>
<evidence type="ECO:0000313" key="2">
    <source>
        <dbReference type="EMBL" id="VEL12647.1"/>
    </source>
</evidence>
<evidence type="ECO:0000256" key="1">
    <source>
        <dbReference type="SAM" id="MobiDB-lite"/>
    </source>
</evidence>
<gene>
    <name evidence="2" type="ORF">PXEA_LOCUS6087</name>
</gene>
<name>A0A3S5B417_9PLAT</name>
<protein>
    <submittedName>
        <fullName evidence="2">Uncharacterized protein</fullName>
    </submittedName>
</protein>
<evidence type="ECO:0000313" key="3">
    <source>
        <dbReference type="Proteomes" id="UP000784294"/>
    </source>
</evidence>
<feature type="region of interest" description="Disordered" evidence="1">
    <location>
        <begin position="98"/>
        <end position="140"/>
    </location>
</feature>
<dbReference type="EMBL" id="CAAALY010015392">
    <property type="protein sequence ID" value="VEL12647.1"/>
    <property type="molecule type" value="Genomic_DNA"/>
</dbReference>
<feature type="compositionally biased region" description="Basic residues" evidence="1">
    <location>
        <begin position="98"/>
        <end position="110"/>
    </location>
</feature>
<sequence length="140" mass="15644">MSLHDTVDSAWLAEPCVRPTDTRAHSEAESCLSLGHLMGSDEKTSFGPRCHDYRVSRGRVHLGLTATFSTGRREFVFVFLVNYRWPWGPALTMPVTRRSNRGHRAVRRGSIRTNLQPHLQDNPSTGSGGTNLPIPQTSLF</sequence>
<dbReference type="AlphaFoldDB" id="A0A3S5B417"/>